<name>A0A2T7Q1D1_POMCA</name>
<reference evidence="5 6" key="1">
    <citation type="submission" date="2018-04" db="EMBL/GenBank/DDBJ databases">
        <title>The genome of golden apple snail Pomacea canaliculata provides insight into stress tolerance and invasive adaptation.</title>
        <authorList>
            <person name="Liu C."/>
            <person name="Liu B."/>
            <person name="Ren Y."/>
            <person name="Zhang Y."/>
            <person name="Wang H."/>
            <person name="Li S."/>
            <person name="Jiang F."/>
            <person name="Yin L."/>
            <person name="Zhang G."/>
            <person name="Qian W."/>
            <person name="Fan W."/>
        </authorList>
    </citation>
    <scope>NUCLEOTIDE SEQUENCE [LARGE SCALE GENOMIC DNA]</scope>
    <source>
        <strain evidence="5">SZHN2017</strain>
        <tissue evidence="5">Muscle</tissue>
    </source>
</reference>
<dbReference type="AlphaFoldDB" id="A0A2T7Q1D1"/>
<keyword evidence="3" id="KW-0256">Endoplasmic reticulum</keyword>
<keyword evidence="4" id="KW-0472">Membrane</keyword>
<evidence type="ECO:0000256" key="2">
    <source>
        <dbReference type="ARBA" id="ARBA00010617"/>
    </source>
</evidence>
<dbReference type="InterPro" id="IPR050196">
    <property type="entry name" value="Cytochrome_P450_Monoox"/>
</dbReference>
<dbReference type="EMBL" id="PZQS01000001">
    <property type="protein sequence ID" value="PVD39476.1"/>
    <property type="molecule type" value="Genomic_DNA"/>
</dbReference>
<dbReference type="PRINTS" id="PR00463">
    <property type="entry name" value="EP450I"/>
</dbReference>
<evidence type="ECO:0000313" key="5">
    <source>
        <dbReference type="EMBL" id="PVD39476.1"/>
    </source>
</evidence>
<dbReference type="PANTHER" id="PTHR24291">
    <property type="entry name" value="CYTOCHROME P450 FAMILY 4"/>
    <property type="match status" value="1"/>
</dbReference>
<evidence type="ECO:0000256" key="3">
    <source>
        <dbReference type="ARBA" id="ARBA00022824"/>
    </source>
</evidence>
<dbReference type="Proteomes" id="UP000245119">
    <property type="component" value="Linkage Group LG1"/>
</dbReference>
<accession>A0A2T7Q1D1</accession>
<dbReference type="Pfam" id="PF00067">
    <property type="entry name" value="p450"/>
    <property type="match status" value="1"/>
</dbReference>
<dbReference type="STRING" id="400727.A0A2T7Q1D1"/>
<comment type="subcellular location">
    <subcellularLocation>
        <location evidence="1">Endoplasmic reticulum membrane</location>
    </subcellularLocation>
</comment>
<dbReference type="GO" id="GO:0020037">
    <property type="term" value="F:heme binding"/>
    <property type="evidence" value="ECO:0007669"/>
    <property type="project" value="InterPro"/>
</dbReference>
<evidence type="ECO:0008006" key="7">
    <source>
        <dbReference type="Google" id="ProtNLM"/>
    </source>
</evidence>
<evidence type="ECO:0000313" key="6">
    <source>
        <dbReference type="Proteomes" id="UP000245119"/>
    </source>
</evidence>
<protein>
    <recommendedName>
        <fullName evidence="7">Cytochrome P450</fullName>
    </recommendedName>
</protein>
<organism evidence="5 6">
    <name type="scientific">Pomacea canaliculata</name>
    <name type="common">Golden apple snail</name>
    <dbReference type="NCBI Taxonomy" id="400727"/>
    <lineage>
        <taxon>Eukaryota</taxon>
        <taxon>Metazoa</taxon>
        <taxon>Spiralia</taxon>
        <taxon>Lophotrochozoa</taxon>
        <taxon>Mollusca</taxon>
        <taxon>Gastropoda</taxon>
        <taxon>Caenogastropoda</taxon>
        <taxon>Architaenioglossa</taxon>
        <taxon>Ampullarioidea</taxon>
        <taxon>Ampullariidae</taxon>
        <taxon>Pomacea</taxon>
    </lineage>
</organism>
<dbReference type="SUPFAM" id="SSF48264">
    <property type="entry name" value="Cytochrome P450"/>
    <property type="match status" value="1"/>
</dbReference>
<dbReference type="GO" id="GO:0004497">
    <property type="term" value="F:monooxygenase activity"/>
    <property type="evidence" value="ECO:0007669"/>
    <property type="project" value="InterPro"/>
</dbReference>
<proteinExistence type="inferred from homology"/>
<gene>
    <name evidence="5" type="ORF">C0Q70_02110</name>
</gene>
<dbReference type="InterPro" id="IPR036396">
    <property type="entry name" value="Cyt_P450_sf"/>
</dbReference>
<evidence type="ECO:0000256" key="4">
    <source>
        <dbReference type="ARBA" id="ARBA00023136"/>
    </source>
</evidence>
<dbReference type="GO" id="GO:0005506">
    <property type="term" value="F:iron ion binding"/>
    <property type="evidence" value="ECO:0007669"/>
    <property type="project" value="InterPro"/>
</dbReference>
<dbReference type="InterPro" id="IPR001128">
    <property type="entry name" value="Cyt_P450"/>
</dbReference>
<dbReference type="PANTHER" id="PTHR24291:SF189">
    <property type="entry name" value="CYTOCHROME P450 4C3-RELATED"/>
    <property type="match status" value="1"/>
</dbReference>
<evidence type="ECO:0000256" key="1">
    <source>
        <dbReference type="ARBA" id="ARBA00004586"/>
    </source>
</evidence>
<dbReference type="Gene3D" id="1.10.630.10">
    <property type="entry name" value="Cytochrome P450"/>
    <property type="match status" value="1"/>
</dbReference>
<dbReference type="GO" id="GO:0005789">
    <property type="term" value="C:endoplasmic reticulum membrane"/>
    <property type="evidence" value="ECO:0007669"/>
    <property type="project" value="UniProtKB-SubCell"/>
</dbReference>
<dbReference type="PRINTS" id="PR00385">
    <property type="entry name" value="P450"/>
</dbReference>
<dbReference type="OrthoDB" id="1470350at2759"/>
<dbReference type="InterPro" id="IPR002401">
    <property type="entry name" value="Cyt_P450_E_grp-I"/>
</dbReference>
<dbReference type="GO" id="GO:0016705">
    <property type="term" value="F:oxidoreductase activity, acting on paired donors, with incorporation or reduction of molecular oxygen"/>
    <property type="evidence" value="ECO:0007669"/>
    <property type="project" value="InterPro"/>
</dbReference>
<sequence length="478" mass="55052">MALSVGVLGLVALVGVLLRWLYQTVKLRRQINKIPGPPTIPLLGNALQMTSGPEWYKQVMQWGQMYRQPGIFKLWLLSKPVIGVTRAETAEVLLNSSKHMDKSSEYAFLHPWLGTGLLTSTGEKWRSRRKMLTPTFHFRILQDFLKVFNSQTLVLLQKLQKKKDQGHFNIFPDIALCALDIICETAMGQHVSAQTKESDYVRAVIRICSLLEKRMRTPWHWNKVLYDIFGQGQEHDECLRILHEFTQKVIKDRHSTFDTKKAEEVLGCLKFDDTTESRNKRLAFLDMLLYMSMSDQTLSTNDIKEEVDTFMFEGHDTTAAAMNWALYLIGSHPKVKANVQKELDEIFDGSNRMPTVDDLKNMKYLECCIKEALRLYPSVPYVARTTTEEVKIGAYLVPKDVTVVLFISSLHRDKRWFPDPDVLTPTGQKFAMMEEKVVLSTIFRNFSVSTFQKQEDLKPLGELILRPKDGMIVELHSR</sequence>
<keyword evidence="6" id="KW-1185">Reference proteome</keyword>
<comment type="similarity">
    <text evidence="2">Belongs to the cytochrome P450 family.</text>
</comment>
<comment type="caution">
    <text evidence="5">The sequence shown here is derived from an EMBL/GenBank/DDBJ whole genome shotgun (WGS) entry which is preliminary data.</text>
</comment>